<reference evidence="6 7" key="1">
    <citation type="journal article" date="2017" name="Genome Announc.">
        <title>Draft Genome Sequence of Romboutsia weinsteinii sp. nov. Strain CCRI-19649(T) Isolated from Surface Water.</title>
        <authorList>
            <person name="Maheux A.F."/>
            <person name="Boudreau D.K."/>
            <person name="Berube E."/>
            <person name="Boissinot M."/>
            <person name="Cantin P."/>
            <person name="Raymond F."/>
            <person name="Corbeil J."/>
            <person name="Omar R.F."/>
            <person name="Bergeron M.G."/>
        </authorList>
    </citation>
    <scope>NUCLEOTIDE SEQUENCE [LARGE SCALE GENOMIC DNA]</scope>
    <source>
        <strain evidence="6 7">CCRI-19649</strain>
    </source>
</reference>
<keyword evidence="7" id="KW-1185">Reference proteome</keyword>
<feature type="domain" description="Helicase C-terminal" evidence="5">
    <location>
        <begin position="530"/>
        <end position="683"/>
    </location>
</feature>
<dbReference type="PANTHER" id="PTHR10799">
    <property type="entry name" value="SNF2/RAD54 HELICASE FAMILY"/>
    <property type="match status" value="1"/>
</dbReference>
<keyword evidence="6" id="KW-0547">Nucleotide-binding</keyword>
<dbReference type="SMART" id="SM00490">
    <property type="entry name" value="HELICc"/>
    <property type="match status" value="1"/>
</dbReference>
<feature type="domain" description="Helicase ATP-binding" evidence="4">
    <location>
        <begin position="263"/>
        <end position="420"/>
    </location>
</feature>
<dbReference type="InterPro" id="IPR013663">
    <property type="entry name" value="Helicase_SWF/SNF/SWI_bac"/>
</dbReference>
<keyword evidence="6" id="KW-0067">ATP-binding</keyword>
<evidence type="ECO:0000259" key="3">
    <source>
        <dbReference type="PROSITE" id="PS50966"/>
    </source>
</evidence>
<protein>
    <submittedName>
        <fullName evidence="6">DEAD/DEAH box helicase</fullName>
    </submittedName>
</protein>
<keyword evidence="1" id="KW-0378">Hydrolase</keyword>
<dbReference type="OrthoDB" id="9760715at2"/>
<dbReference type="Gene3D" id="3.40.50.10810">
    <property type="entry name" value="Tandem AAA-ATPase domain"/>
    <property type="match status" value="1"/>
</dbReference>
<evidence type="ECO:0000313" key="7">
    <source>
        <dbReference type="Proteomes" id="UP000215694"/>
    </source>
</evidence>
<keyword evidence="6" id="KW-0347">Helicase</keyword>
<dbReference type="Pfam" id="PF00176">
    <property type="entry name" value="SNF2-rel_dom"/>
    <property type="match status" value="1"/>
</dbReference>
<dbReference type="SUPFAM" id="SSF52540">
    <property type="entry name" value="P-loop containing nucleoside triphosphate hydrolases"/>
    <property type="match status" value="2"/>
</dbReference>
<dbReference type="CDD" id="cd18012">
    <property type="entry name" value="DEXQc_arch_SWI2_SNF2"/>
    <property type="match status" value="1"/>
</dbReference>
<dbReference type="SMART" id="SM00487">
    <property type="entry name" value="DEXDc"/>
    <property type="match status" value="1"/>
</dbReference>
<dbReference type="CDD" id="cd18793">
    <property type="entry name" value="SF2_C_SNF"/>
    <property type="match status" value="1"/>
</dbReference>
<accession>A0A371J8E5</accession>
<keyword evidence="2" id="KW-0863">Zinc-finger</keyword>
<keyword evidence="2" id="KW-0862">Zinc</keyword>
<dbReference type="RefSeq" id="WP_094368177.1">
    <property type="nucleotide sequence ID" value="NZ_NOJY02000004.1"/>
</dbReference>
<dbReference type="Pfam" id="PF00271">
    <property type="entry name" value="Helicase_C"/>
    <property type="match status" value="1"/>
</dbReference>
<dbReference type="PROSITE" id="PS51194">
    <property type="entry name" value="HELICASE_CTER"/>
    <property type="match status" value="1"/>
</dbReference>
<dbReference type="GO" id="GO:0008270">
    <property type="term" value="F:zinc ion binding"/>
    <property type="evidence" value="ECO:0007669"/>
    <property type="project" value="UniProtKB-KW"/>
</dbReference>
<comment type="caution">
    <text evidence="6">The sequence shown here is derived from an EMBL/GenBank/DDBJ whole genome shotgun (WGS) entry which is preliminary data.</text>
</comment>
<dbReference type="InterPro" id="IPR027417">
    <property type="entry name" value="P-loop_NTPase"/>
</dbReference>
<dbReference type="GO" id="GO:0004386">
    <property type="term" value="F:helicase activity"/>
    <property type="evidence" value="ECO:0007669"/>
    <property type="project" value="UniProtKB-KW"/>
</dbReference>
<dbReference type="GO" id="GO:0005524">
    <property type="term" value="F:ATP binding"/>
    <property type="evidence" value="ECO:0007669"/>
    <property type="project" value="InterPro"/>
</dbReference>
<evidence type="ECO:0000259" key="5">
    <source>
        <dbReference type="PROSITE" id="PS51194"/>
    </source>
</evidence>
<keyword evidence="2" id="KW-0479">Metal-binding</keyword>
<organism evidence="6 7">
    <name type="scientific">Romboutsia weinsteinii</name>
    <dbReference type="NCBI Taxonomy" id="2020949"/>
    <lineage>
        <taxon>Bacteria</taxon>
        <taxon>Bacillati</taxon>
        <taxon>Bacillota</taxon>
        <taxon>Clostridia</taxon>
        <taxon>Peptostreptococcales</taxon>
        <taxon>Peptostreptococcaceae</taxon>
        <taxon>Romboutsia</taxon>
    </lineage>
</organism>
<dbReference type="Pfam" id="PF08455">
    <property type="entry name" value="SNF2_assoc"/>
    <property type="match status" value="1"/>
</dbReference>
<dbReference type="Proteomes" id="UP000215694">
    <property type="component" value="Unassembled WGS sequence"/>
</dbReference>
<evidence type="ECO:0000313" key="6">
    <source>
        <dbReference type="EMBL" id="RDY28983.1"/>
    </source>
</evidence>
<dbReference type="InterPro" id="IPR049730">
    <property type="entry name" value="SNF2/RAD54-like_C"/>
</dbReference>
<dbReference type="InterPro" id="IPR038718">
    <property type="entry name" value="SNF2-like_sf"/>
</dbReference>
<proteinExistence type="predicted"/>
<sequence length="698" mass="80318">MNLIIIEDIIKNNTEKSRFNSGFTSYKRNLVINDYANIEGDVITFYGTVIDEYHRQNYTSLIMINQKTRAILNINCDCNDCISKNNKPQICAHIVATALKGFDALKHTNDNEEISEGVTIIPEVTLNISQSRGGYLGLDLDIFGVDKIEYRRIFNSYKENKKLHRLSNGSYLDLKDEHLVKAFDIIDILGVFNDFENIKIPNNKAIFLDSLIQEEDLNFVNGSKYIKNISKKYKTIPKEKYIVPSTLNAKLRDYQIDGFNYFKTLAHFEFGGILADEMGLGKTIQAITFLLSQENKKSIVITPTSLIHNWKNEFDKFAPSLNIGIVHGNKRDRENILINVENYDVILTTYSTFRNDLEKYDNKIFDYCFIDEAQNIKNPDSSITKTIKEINAKIRFALTGTPIENNLLELWSIFDFVMPGYLYNQNKFKSIFINNEKNINSLKSLIKPFMLRRTKKEVIEELPDKIEQKYYIELVKDHRIAYNSYVKLIKQRIKENSQDNMTIFSYLTKLRQLTLAPEIMVKNYNGDNTKIDVLLELIKDNTDKKILVFSQFTKVLKLIEDNLIREDISYSYLDGKTSAPNRVKLVEEFNTSNEKQVFLISLKAGGTGLNLTSASMVVHFDPWWNPAVEDQASDRAHRIGQKNAVNVIKLVAKDTVEGRVIELQESKKDLIDDIIDGNLDNSSVLKGLSKDDIVDLFI</sequence>
<dbReference type="PROSITE" id="PS50966">
    <property type="entry name" value="ZF_SWIM"/>
    <property type="match status" value="1"/>
</dbReference>
<evidence type="ECO:0000256" key="1">
    <source>
        <dbReference type="ARBA" id="ARBA00022801"/>
    </source>
</evidence>
<dbReference type="GO" id="GO:0016787">
    <property type="term" value="F:hydrolase activity"/>
    <property type="evidence" value="ECO:0007669"/>
    <property type="project" value="UniProtKB-KW"/>
</dbReference>
<dbReference type="InterPro" id="IPR007527">
    <property type="entry name" value="Znf_SWIM"/>
</dbReference>
<evidence type="ECO:0000259" key="4">
    <source>
        <dbReference type="PROSITE" id="PS51192"/>
    </source>
</evidence>
<dbReference type="Gene3D" id="3.40.50.300">
    <property type="entry name" value="P-loop containing nucleotide triphosphate hydrolases"/>
    <property type="match status" value="1"/>
</dbReference>
<dbReference type="PROSITE" id="PS51192">
    <property type="entry name" value="HELICASE_ATP_BIND_1"/>
    <property type="match status" value="1"/>
</dbReference>
<dbReference type="InterPro" id="IPR014001">
    <property type="entry name" value="Helicase_ATP-bd"/>
</dbReference>
<feature type="domain" description="SWIM-type" evidence="3">
    <location>
        <begin position="58"/>
        <end position="102"/>
    </location>
</feature>
<dbReference type="InterPro" id="IPR001650">
    <property type="entry name" value="Helicase_C-like"/>
</dbReference>
<dbReference type="AlphaFoldDB" id="A0A371J8E5"/>
<dbReference type="EMBL" id="NOJY02000004">
    <property type="protein sequence ID" value="RDY28983.1"/>
    <property type="molecule type" value="Genomic_DNA"/>
</dbReference>
<evidence type="ECO:0000256" key="2">
    <source>
        <dbReference type="PROSITE-ProRule" id="PRU00325"/>
    </source>
</evidence>
<gene>
    <name evidence="6" type="ORF">CHL78_003415</name>
</gene>
<dbReference type="InterPro" id="IPR000330">
    <property type="entry name" value="SNF2_N"/>
</dbReference>
<name>A0A371J8E5_9FIRM</name>